<comment type="caution">
    <text evidence="4">The sequence shown here is derived from an EMBL/GenBank/DDBJ whole genome shotgun (WGS) entry which is preliminary data.</text>
</comment>
<keyword evidence="2" id="KW-0812">Transmembrane</keyword>
<reference evidence="4" key="1">
    <citation type="submission" date="2021-04" db="EMBL/GenBank/DDBJ databases">
        <title>Genome based classification of Actinospica acidithermotolerans sp. nov., an actinobacterium isolated from an Indonesian hot spring.</title>
        <authorList>
            <person name="Kusuma A.B."/>
            <person name="Putra K.E."/>
            <person name="Nafisah S."/>
            <person name="Loh J."/>
            <person name="Nouioui I."/>
            <person name="Goodfellow M."/>
        </authorList>
    </citation>
    <scope>NUCLEOTIDE SEQUENCE</scope>
    <source>
        <strain evidence="4">MGRD01-02</strain>
    </source>
</reference>
<dbReference type="RefSeq" id="WP_212519807.1">
    <property type="nucleotide sequence ID" value="NZ_JAGSOH010000062.1"/>
</dbReference>
<evidence type="ECO:0000313" key="5">
    <source>
        <dbReference type="Proteomes" id="UP000676325"/>
    </source>
</evidence>
<keyword evidence="2" id="KW-1133">Transmembrane helix</keyword>
<dbReference type="InterPro" id="IPR012495">
    <property type="entry name" value="TadE-like_dom"/>
</dbReference>
<protein>
    <submittedName>
        <fullName evidence="4">Pilus assembly protein</fullName>
    </submittedName>
</protein>
<keyword evidence="5" id="KW-1185">Reference proteome</keyword>
<proteinExistence type="predicted"/>
<name>A0A941EBV1_9ACTN</name>
<dbReference type="Proteomes" id="UP000676325">
    <property type="component" value="Unassembled WGS sequence"/>
</dbReference>
<accession>A0A941EBV1</accession>
<dbReference type="AlphaFoldDB" id="A0A941EBV1"/>
<dbReference type="Pfam" id="PF07811">
    <property type="entry name" value="TadE"/>
    <property type="match status" value="1"/>
</dbReference>
<dbReference type="EMBL" id="JAGSOH010000062">
    <property type="protein sequence ID" value="MBR7828676.1"/>
    <property type="molecule type" value="Genomic_DNA"/>
</dbReference>
<keyword evidence="2" id="KW-0472">Membrane</keyword>
<feature type="domain" description="TadE-like" evidence="3">
    <location>
        <begin position="49"/>
        <end position="91"/>
    </location>
</feature>
<gene>
    <name evidence="4" type="ORF">KDK95_20375</name>
</gene>
<evidence type="ECO:0000313" key="4">
    <source>
        <dbReference type="EMBL" id="MBR7828676.1"/>
    </source>
</evidence>
<feature type="region of interest" description="Disordered" evidence="1">
    <location>
        <begin position="1"/>
        <end position="47"/>
    </location>
</feature>
<evidence type="ECO:0000259" key="3">
    <source>
        <dbReference type="Pfam" id="PF07811"/>
    </source>
</evidence>
<organism evidence="4 5">
    <name type="scientific">Actinospica acidithermotolerans</name>
    <dbReference type="NCBI Taxonomy" id="2828514"/>
    <lineage>
        <taxon>Bacteria</taxon>
        <taxon>Bacillati</taxon>
        <taxon>Actinomycetota</taxon>
        <taxon>Actinomycetes</taxon>
        <taxon>Catenulisporales</taxon>
        <taxon>Actinospicaceae</taxon>
        <taxon>Actinospica</taxon>
    </lineage>
</organism>
<evidence type="ECO:0000256" key="1">
    <source>
        <dbReference type="SAM" id="MobiDB-lite"/>
    </source>
</evidence>
<feature type="transmembrane region" description="Helical" evidence="2">
    <location>
        <begin position="50"/>
        <end position="75"/>
    </location>
</feature>
<sequence>MATRAARLGRRVLEGRESGPGRPGCPRRQGRQDCQGRPGRQRRKRDEAGISTVEVVIGTPILFLFVVTMVGLGLYAQNVGQVQDAAQDAARMSSLQRTTSDAYNFAYDVAKDDLGGTCNDGAGGLPTVTVPTTSSGTDGVTLLTITVECKVTELGITYTIDESSYAPVDTYRGGQP</sequence>
<evidence type="ECO:0000256" key="2">
    <source>
        <dbReference type="SAM" id="Phobius"/>
    </source>
</evidence>